<feature type="domain" description="PASTA" evidence="12">
    <location>
        <begin position="498"/>
        <end position="570"/>
    </location>
</feature>
<keyword evidence="14" id="KW-1185">Reference proteome</keyword>
<evidence type="ECO:0000256" key="2">
    <source>
        <dbReference type="ARBA" id="ARBA00022527"/>
    </source>
</evidence>
<dbReference type="InterPro" id="IPR008271">
    <property type="entry name" value="Ser/Thr_kinase_AS"/>
</dbReference>
<comment type="catalytic activity">
    <reaction evidence="8">
        <text>L-seryl-[protein] + ATP = O-phospho-L-seryl-[protein] + ADP + H(+)</text>
        <dbReference type="Rhea" id="RHEA:17989"/>
        <dbReference type="Rhea" id="RHEA-COMP:9863"/>
        <dbReference type="Rhea" id="RHEA-COMP:11604"/>
        <dbReference type="ChEBI" id="CHEBI:15378"/>
        <dbReference type="ChEBI" id="CHEBI:29999"/>
        <dbReference type="ChEBI" id="CHEBI:30616"/>
        <dbReference type="ChEBI" id="CHEBI:83421"/>
        <dbReference type="ChEBI" id="CHEBI:456216"/>
        <dbReference type="EC" id="2.7.11.1"/>
    </reaction>
</comment>
<dbReference type="FunFam" id="3.30.200.20:FF:000035">
    <property type="entry name" value="Serine/threonine protein kinase Stk1"/>
    <property type="match status" value="1"/>
</dbReference>
<organism evidence="13 14">
    <name type="scientific">Bifidobacterium dolichotidis</name>
    <dbReference type="NCBI Taxonomy" id="2306976"/>
    <lineage>
        <taxon>Bacteria</taxon>
        <taxon>Bacillati</taxon>
        <taxon>Actinomycetota</taxon>
        <taxon>Actinomycetes</taxon>
        <taxon>Bifidobacteriales</taxon>
        <taxon>Bifidobacteriaceae</taxon>
        <taxon>Bifidobacterium</taxon>
    </lineage>
</organism>
<evidence type="ECO:0000256" key="8">
    <source>
        <dbReference type="ARBA" id="ARBA00048679"/>
    </source>
</evidence>
<feature type="compositionally biased region" description="Polar residues" evidence="9">
    <location>
        <begin position="326"/>
        <end position="354"/>
    </location>
</feature>
<evidence type="ECO:0000256" key="1">
    <source>
        <dbReference type="ARBA" id="ARBA00012513"/>
    </source>
</evidence>
<gene>
    <name evidence="13" type="ORF">D2E26_0340</name>
</gene>
<dbReference type="PROSITE" id="PS00108">
    <property type="entry name" value="PROTEIN_KINASE_ST"/>
    <property type="match status" value="1"/>
</dbReference>
<keyword evidence="3" id="KW-0808">Transferase</keyword>
<dbReference type="Pfam" id="PF00069">
    <property type="entry name" value="Pkinase"/>
    <property type="match status" value="1"/>
</dbReference>
<protein>
    <recommendedName>
        <fullName evidence="1">non-specific serine/threonine protein kinase</fullName>
        <ecNumber evidence="1">2.7.11.1</ecNumber>
    </recommendedName>
</protein>
<evidence type="ECO:0000313" key="13">
    <source>
        <dbReference type="EMBL" id="RSX55777.1"/>
    </source>
</evidence>
<name>A0A430FSH1_9BIFI</name>
<dbReference type="InterPro" id="IPR000719">
    <property type="entry name" value="Prot_kinase_dom"/>
</dbReference>
<evidence type="ECO:0000256" key="10">
    <source>
        <dbReference type="SAM" id="Phobius"/>
    </source>
</evidence>
<evidence type="ECO:0000256" key="3">
    <source>
        <dbReference type="ARBA" id="ARBA00022679"/>
    </source>
</evidence>
<dbReference type="EMBL" id="QXGM01000001">
    <property type="protein sequence ID" value="RSX55777.1"/>
    <property type="molecule type" value="Genomic_DNA"/>
</dbReference>
<keyword evidence="5 13" id="KW-0418">Kinase</keyword>
<dbReference type="Gene3D" id="3.30.10.20">
    <property type="match status" value="4"/>
</dbReference>
<comment type="caution">
    <text evidence="13">The sequence shown here is derived from an EMBL/GenBank/DDBJ whole genome shotgun (WGS) entry which is preliminary data.</text>
</comment>
<evidence type="ECO:0000256" key="7">
    <source>
        <dbReference type="ARBA" id="ARBA00047899"/>
    </source>
</evidence>
<dbReference type="OrthoDB" id="9762169at2"/>
<dbReference type="SMART" id="SM00220">
    <property type="entry name" value="S_TKc"/>
    <property type="match status" value="1"/>
</dbReference>
<dbReference type="InterPro" id="IPR011009">
    <property type="entry name" value="Kinase-like_dom_sf"/>
</dbReference>
<keyword evidence="6" id="KW-0067">ATP-binding</keyword>
<feature type="transmembrane region" description="Helical" evidence="10">
    <location>
        <begin position="389"/>
        <end position="413"/>
    </location>
</feature>
<dbReference type="CDD" id="cd06577">
    <property type="entry name" value="PASTA_pknB"/>
    <property type="match status" value="4"/>
</dbReference>
<evidence type="ECO:0000256" key="6">
    <source>
        <dbReference type="ARBA" id="ARBA00022840"/>
    </source>
</evidence>
<proteinExistence type="predicted"/>
<dbReference type="PROSITE" id="PS51178">
    <property type="entry name" value="PASTA"/>
    <property type="match status" value="4"/>
</dbReference>
<feature type="domain" description="Protein kinase" evidence="11">
    <location>
        <begin position="17"/>
        <end position="280"/>
    </location>
</feature>
<dbReference type="PROSITE" id="PS50011">
    <property type="entry name" value="PROTEIN_KINASE_DOM"/>
    <property type="match status" value="1"/>
</dbReference>
<dbReference type="Pfam" id="PF03793">
    <property type="entry name" value="PASTA"/>
    <property type="match status" value="4"/>
</dbReference>
<evidence type="ECO:0000256" key="5">
    <source>
        <dbReference type="ARBA" id="ARBA00022777"/>
    </source>
</evidence>
<dbReference type="EC" id="2.7.11.1" evidence="1"/>
<keyword evidence="4" id="KW-0547">Nucleotide-binding</keyword>
<dbReference type="RefSeq" id="WP_125962969.1">
    <property type="nucleotide sequence ID" value="NZ_QXGM01000001.1"/>
</dbReference>
<dbReference type="Gene3D" id="3.30.200.20">
    <property type="entry name" value="Phosphorylase Kinase, domain 1"/>
    <property type="match status" value="1"/>
</dbReference>
<dbReference type="InterPro" id="IPR005543">
    <property type="entry name" value="PASTA_dom"/>
</dbReference>
<dbReference type="AlphaFoldDB" id="A0A430FSH1"/>
<keyword evidence="10" id="KW-0472">Membrane</keyword>
<feature type="domain" description="PASTA" evidence="12">
    <location>
        <begin position="638"/>
        <end position="707"/>
    </location>
</feature>
<keyword evidence="10" id="KW-1133">Transmembrane helix</keyword>
<keyword evidence="2 13" id="KW-0723">Serine/threonine-protein kinase</keyword>
<feature type="domain" description="PASTA" evidence="12">
    <location>
        <begin position="571"/>
        <end position="637"/>
    </location>
</feature>
<keyword evidence="10" id="KW-0812">Transmembrane</keyword>
<reference evidence="13 14" key="1">
    <citation type="submission" date="2018-09" db="EMBL/GenBank/DDBJ databases">
        <title>Characterization of the phylogenetic diversity of five novel species belonging to the genus Bifidobacterium.</title>
        <authorList>
            <person name="Lugli G.A."/>
            <person name="Duranti S."/>
            <person name="Milani C."/>
        </authorList>
    </citation>
    <scope>NUCLEOTIDE SEQUENCE [LARGE SCALE GENOMIC DNA]</scope>
    <source>
        <strain evidence="13 14">2036B</strain>
    </source>
</reference>
<evidence type="ECO:0000256" key="9">
    <source>
        <dbReference type="SAM" id="MobiDB-lite"/>
    </source>
</evidence>
<feature type="region of interest" description="Disordered" evidence="9">
    <location>
        <begin position="322"/>
        <end position="357"/>
    </location>
</feature>
<sequence length="707" mass="75665">MTDSPNIQEGALIDGRYRILERIAEGGMATVFTAKDERLGRTVAIKVMHMQLAQGPQREQFVERFRREATSAASIANPHIVQVYDFGEFNGLDYLVMEYVRGSNLRQDMQRQHTYSVRDTLRIIGEVLDGLASAHRAGVVHRDIKPENIMLNERGRVQITDFGLAKAISQATLSSTGMLLGTAAYLAPEMISDNQAIAQGDCYSVGIIAWEMLTGSVPFKADNPVTLVFKHVNSDVPPVSSVCTGIAPAVSDFVSYLTARSVDARPADADQALLRLHELMNSLSADQLAYRYDPTATKTSSLIGFDGLAQSQFVHNDLPADATQVLPPTSTSDQPTKADTSSIPPTTAVPQQNGDDAPTVAMALPLAEESENETQSKAKKNGKKGKKKGLIIGLIIALVLVLGGVGGATYYMLMGPGSYNTLPKPDGLNCPSDGACKITGVSWKQYKKQLDAAEIPYTVTEEYSDTVPAGDIISTNPANVDGRVSKKGGSVKVIVSKGIRQATVPADIMDANSASGKNPVEALKKAGFTNITEAEAQYSMDVPEGAAISVIPGPGTTVNHNDQVTVTLSKGRMPVTMPDVVGKQRDQAQAALGAVKLNASYEEKYSDKVPAGEVMEQSVPANTQLHWGDDVHIVVSKGPEMVTMPDVTGKKTDEARKILEGLGLQVKVTAPVGDFLHTVRFQSPKAGEQVRLHGEDGKPTVVTLTVI</sequence>
<dbReference type="SUPFAM" id="SSF56112">
    <property type="entry name" value="Protein kinase-like (PK-like)"/>
    <property type="match status" value="1"/>
</dbReference>
<dbReference type="Proteomes" id="UP000287609">
    <property type="component" value="Unassembled WGS sequence"/>
</dbReference>
<evidence type="ECO:0000313" key="14">
    <source>
        <dbReference type="Proteomes" id="UP000287609"/>
    </source>
</evidence>
<dbReference type="SMART" id="SM00740">
    <property type="entry name" value="PASTA"/>
    <property type="match status" value="4"/>
</dbReference>
<evidence type="ECO:0000256" key="4">
    <source>
        <dbReference type="ARBA" id="ARBA00022741"/>
    </source>
</evidence>
<comment type="catalytic activity">
    <reaction evidence="7">
        <text>L-threonyl-[protein] + ATP = O-phospho-L-threonyl-[protein] + ADP + H(+)</text>
        <dbReference type="Rhea" id="RHEA:46608"/>
        <dbReference type="Rhea" id="RHEA-COMP:11060"/>
        <dbReference type="Rhea" id="RHEA-COMP:11605"/>
        <dbReference type="ChEBI" id="CHEBI:15378"/>
        <dbReference type="ChEBI" id="CHEBI:30013"/>
        <dbReference type="ChEBI" id="CHEBI:30616"/>
        <dbReference type="ChEBI" id="CHEBI:61977"/>
        <dbReference type="ChEBI" id="CHEBI:456216"/>
        <dbReference type="EC" id="2.7.11.1"/>
    </reaction>
</comment>
<evidence type="ECO:0000259" key="11">
    <source>
        <dbReference type="PROSITE" id="PS50011"/>
    </source>
</evidence>
<dbReference type="GO" id="GO:0005524">
    <property type="term" value="F:ATP binding"/>
    <property type="evidence" value="ECO:0007669"/>
    <property type="project" value="UniProtKB-KW"/>
</dbReference>
<dbReference type="PANTHER" id="PTHR43289:SF34">
    <property type="entry name" value="SERINE_THREONINE-PROTEIN KINASE YBDM-RELATED"/>
    <property type="match status" value="1"/>
</dbReference>
<dbReference type="PANTHER" id="PTHR43289">
    <property type="entry name" value="MITOGEN-ACTIVATED PROTEIN KINASE KINASE KINASE 20-RELATED"/>
    <property type="match status" value="1"/>
</dbReference>
<dbReference type="GO" id="GO:0004674">
    <property type="term" value="F:protein serine/threonine kinase activity"/>
    <property type="evidence" value="ECO:0007669"/>
    <property type="project" value="UniProtKB-KW"/>
</dbReference>
<accession>A0A430FSH1</accession>
<dbReference type="Gene3D" id="1.10.510.10">
    <property type="entry name" value="Transferase(Phosphotransferase) domain 1"/>
    <property type="match status" value="1"/>
</dbReference>
<dbReference type="CDD" id="cd14014">
    <property type="entry name" value="STKc_PknB_like"/>
    <property type="match status" value="1"/>
</dbReference>
<feature type="domain" description="PASTA" evidence="12">
    <location>
        <begin position="429"/>
        <end position="497"/>
    </location>
</feature>
<evidence type="ECO:0000259" key="12">
    <source>
        <dbReference type="PROSITE" id="PS51178"/>
    </source>
</evidence>